<dbReference type="InterPro" id="IPR020904">
    <property type="entry name" value="Sc_DH/Rdtase_CS"/>
</dbReference>
<keyword evidence="3" id="KW-0134">Cell wall</keyword>
<organism evidence="7 8">
    <name type="scientific">Mycolicibacterium murale</name>
    <dbReference type="NCBI Taxonomy" id="182220"/>
    <lineage>
        <taxon>Bacteria</taxon>
        <taxon>Bacillati</taxon>
        <taxon>Actinomycetota</taxon>
        <taxon>Actinomycetes</taxon>
        <taxon>Mycobacteriales</taxon>
        <taxon>Mycobacteriaceae</taxon>
        <taxon>Mycolicibacterium</taxon>
    </lineage>
</organism>
<gene>
    <name evidence="7" type="ORF">MMUR_64390</name>
</gene>
<dbReference type="Proteomes" id="UP000465241">
    <property type="component" value="Unassembled WGS sequence"/>
</dbReference>
<dbReference type="GO" id="GO:0004316">
    <property type="term" value="F:3-oxoacyl-[acyl-carrier-protein] reductase (NADPH) activity"/>
    <property type="evidence" value="ECO:0007669"/>
    <property type="project" value="UniProtKB-EC"/>
</dbReference>
<dbReference type="PRINTS" id="PR00081">
    <property type="entry name" value="GDHRDH"/>
</dbReference>
<dbReference type="FunFam" id="3.40.50.720:FF:000084">
    <property type="entry name" value="Short-chain dehydrogenase reductase"/>
    <property type="match status" value="1"/>
</dbReference>
<dbReference type="GO" id="GO:0032787">
    <property type="term" value="P:monocarboxylic acid metabolic process"/>
    <property type="evidence" value="ECO:0007669"/>
    <property type="project" value="UniProtKB-ARBA"/>
</dbReference>
<name>A0A7I9WX46_9MYCO</name>
<dbReference type="EMBL" id="BLKT01000003">
    <property type="protein sequence ID" value="GFG62303.1"/>
    <property type="molecule type" value="Genomic_DNA"/>
</dbReference>
<dbReference type="PANTHER" id="PTHR42879:SF2">
    <property type="entry name" value="3-OXOACYL-[ACYL-CARRIER-PROTEIN] REDUCTASE FABG"/>
    <property type="match status" value="1"/>
</dbReference>
<evidence type="ECO:0000313" key="7">
    <source>
        <dbReference type="EMBL" id="GFG62303.1"/>
    </source>
</evidence>
<dbReference type="NCBIfam" id="NF009466">
    <property type="entry name" value="PRK12826.1-2"/>
    <property type="match status" value="1"/>
</dbReference>
<dbReference type="InterPro" id="IPR036291">
    <property type="entry name" value="NAD(P)-bd_dom_sf"/>
</dbReference>
<dbReference type="NCBIfam" id="NF005559">
    <property type="entry name" value="PRK07231.1"/>
    <property type="match status" value="1"/>
</dbReference>
<dbReference type="InterPro" id="IPR050259">
    <property type="entry name" value="SDR"/>
</dbReference>
<dbReference type="PROSITE" id="PS00061">
    <property type="entry name" value="ADH_SHORT"/>
    <property type="match status" value="1"/>
</dbReference>
<evidence type="ECO:0000256" key="1">
    <source>
        <dbReference type="ARBA" id="ARBA00004191"/>
    </source>
</evidence>
<evidence type="ECO:0000256" key="6">
    <source>
        <dbReference type="ARBA" id="ARBA00047400"/>
    </source>
</evidence>
<keyword evidence="4" id="KW-0560">Oxidoreductase</keyword>
<dbReference type="InterPro" id="IPR002347">
    <property type="entry name" value="SDR_fam"/>
</dbReference>
<protein>
    <recommendedName>
        <fullName evidence="5">3-oxoacyl-[acyl-carrier-protein] reductase MabA</fullName>
    </recommendedName>
</protein>
<comment type="similarity">
    <text evidence="2">Belongs to the short-chain dehydrogenases/reductases (SDR) family.</text>
</comment>
<reference evidence="7 8" key="1">
    <citation type="journal article" date="2019" name="Emerg. Microbes Infect.">
        <title>Comprehensive subspecies identification of 175 nontuberculous mycobacteria species based on 7547 genomic profiles.</title>
        <authorList>
            <person name="Matsumoto Y."/>
            <person name="Kinjo T."/>
            <person name="Motooka D."/>
            <person name="Nabeya D."/>
            <person name="Jung N."/>
            <person name="Uechi K."/>
            <person name="Horii T."/>
            <person name="Iida T."/>
            <person name="Fujita J."/>
            <person name="Nakamura S."/>
        </authorList>
    </citation>
    <scope>NUCLEOTIDE SEQUENCE [LARGE SCALE GENOMIC DNA]</scope>
    <source>
        <strain evidence="7 8">JCM 13392</strain>
    </source>
</reference>
<evidence type="ECO:0000313" key="8">
    <source>
        <dbReference type="Proteomes" id="UP000465241"/>
    </source>
</evidence>
<dbReference type="Pfam" id="PF13561">
    <property type="entry name" value="adh_short_C2"/>
    <property type="match status" value="1"/>
</dbReference>
<comment type="catalytic activity">
    <reaction evidence="6">
        <text>a (3R)-hydroxyacyl-[ACP] + NADP(+) = a 3-oxoacyl-[ACP] + NADPH + H(+)</text>
        <dbReference type="Rhea" id="RHEA:17397"/>
        <dbReference type="Rhea" id="RHEA-COMP:9916"/>
        <dbReference type="Rhea" id="RHEA-COMP:9945"/>
        <dbReference type="ChEBI" id="CHEBI:15378"/>
        <dbReference type="ChEBI" id="CHEBI:57783"/>
        <dbReference type="ChEBI" id="CHEBI:58349"/>
        <dbReference type="ChEBI" id="CHEBI:78776"/>
        <dbReference type="ChEBI" id="CHEBI:78827"/>
        <dbReference type="EC" id="1.1.1.100"/>
    </reaction>
    <physiologicalReaction direction="right-to-left" evidence="6">
        <dbReference type="Rhea" id="RHEA:17399"/>
    </physiologicalReaction>
</comment>
<comment type="subcellular location">
    <subcellularLocation>
        <location evidence="1">Secreted</location>
        <location evidence="1">Cell wall</location>
    </subcellularLocation>
</comment>
<comment type="caution">
    <text evidence="7">The sequence shown here is derived from an EMBL/GenBank/DDBJ whole genome shotgun (WGS) entry which is preliminary data.</text>
</comment>
<sequence length="283" mass="29596">MTPDLTGRTAIVTGAARGIGRSIAETLADNGATVVIADLEQDDAEKTARSISETGGTAVGFGVDVTDAHRVEAMVAFAESLPGSLDVLVNNAGTTSTATVENTDETDWRRVLEVNLTGAFLCSKAVLPGMRVRTHGRIINVASIAAKRISFNSGAAYTASKAGLLGFTRHLAYEAAPHGINVNAVCPGPVATDMVEHLTEPTALEQRLRNLPAGRFPTPQDQAHAVLFLVSDAAQMIFGQALDVDGGSLLGWYDTETYNARRTPAHSAGITAAARADRTAESP</sequence>
<keyword evidence="8" id="KW-1185">Reference proteome</keyword>
<dbReference type="AlphaFoldDB" id="A0A7I9WX46"/>
<dbReference type="PANTHER" id="PTHR42879">
    <property type="entry name" value="3-OXOACYL-(ACYL-CARRIER-PROTEIN) REDUCTASE"/>
    <property type="match status" value="1"/>
</dbReference>
<keyword evidence="3" id="KW-0964">Secreted</keyword>
<dbReference type="RefSeq" id="WP_193491668.1">
    <property type="nucleotide sequence ID" value="NZ_BAAAMC010000033.1"/>
</dbReference>
<evidence type="ECO:0000256" key="3">
    <source>
        <dbReference type="ARBA" id="ARBA00022512"/>
    </source>
</evidence>
<dbReference type="PRINTS" id="PR00080">
    <property type="entry name" value="SDRFAMILY"/>
</dbReference>
<accession>A0A7I9WX46</accession>
<dbReference type="Gene3D" id="3.40.50.720">
    <property type="entry name" value="NAD(P)-binding Rossmann-like Domain"/>
    <property type="match status" value="1"/>
</dbReference>
<evidence type="ECO:0000256" key="2">
    <source>
        <dbReference type="ARBA" id="ARBA00006484"/>
    </source>
</evidence>
<evidence type="ECO:0000256" key="4">
    <source>
        <dbReference type="ARBA" id="ARBA00023002"/>
    </source>
</evidence>
<evidence type="ECO:0000256" key="5">
    <source>
        <dbReference type="ARBA" id="ARBA00040781"/>
    </source>
</evidence>
<proteinExistence type="inferred from homology"/>
<dbReference type="SUPFAM" id="SSF51735">
    <property type="entry name" value="NAD(P)-binding Rossmann-fold domains"/>
    <property type="match status" value="1"/>
</dbReference>